<comment type="caution">
    <text evidence="16">The sequence shown here is derived from an EMBL/GenBank/DDBJ whole genome shotgun (WGS) entry which is preliminary data.</text>
</comment>
<dbReference type="InterPro" id="IPR003601">
    <property type="entry name" value="Topo_IA_2"/>
</dbReference>
<dbReference type="Gene3D" id="3.40.50.140">
    <property type="match status" value="1"/>
</dbReference>
<dbReference type="InterPro" id="IPR023405">
    <property type="entry name" value="Topo_IA_core_domain"/>
</dbReference>
<keyword evidence="17" id="KW-1185">Reference proteome</keyword>
<dbReference type="EMBL" id="SMAJ01000009">
    <property type="protein sequence ID" value="TCT05787.1"/>
    <property type="molecule type" value="Genomic_DNA"/>
</dbReference>
<evidence type="ECO:0000256" key="4">
    <source>
        <dbReference type="ARBA" id="ARBA00022723"/>
    </source>
</evidence>
<dbReference type="CDD" id="cd03362">
    <property type="entry name" value="TOPRIM_TopoIA_TopoIII"/>
    <property type="match status" value="1"/>
</dbReference>
<keyword evidence="7" id="KW-0238">DNA-binding</keyword>
<evidence type="ECO:0000259" key="15">
    <source>
        <dbReference type="PROSITE" id="PS52039"/>
    </source>
</evidence>
<dbReference type="Pfam" id="PF01751">
    <property type="entry name" value="Toprim"/>
    <property type="match status" value="1"/>
</dbReference>
<dbReference type="SMART" id="SM00437">
    <property type="entry name" value="TOP1Ac"/>
    <property type="match status" value="1"/>
</dbReference>
<evidence type="ECO:0000313" key="17">
    <source>
        <dbReference type="Proteomes" id="UP000295525"/>
    </source>
</evidence>
<dbReference type="NCBIfam" id="TIGR01056">
    <property type="entry name" value="topB"/>
    <property type="match status" value="1"/>
</dbReference>
<dbReference type="NCBIfam" id="NF011313">
    <property type="entry name" value="PRK14724.1"/>
    <property type="match status" value="1"/>
</dbReference>
<keyword evidence="5" id="KW-0460">Magnesium</keyword>
<dbReference type="GO" id="GO:0006281">
    <property type="term" value="P:DNA repair"/>
    <property type="evidence" value="ECO:0007669"/>
    <property type="project" value="TreeGrafter"/>
</dbReference>
<feature type="compositionally biased region" description="Low complexity" evidence="13">
    <location>
        <begin position="859"/>
        <end position="873"/>
    </location>
</feature>
<dbReference type="PRINTS" id="PR00417">
    <property type="entry name" value="PRTPISMRASEI"/>
</dbReference>
<reference evidence="16 17" key="1">
    <citation type="submission" date="2019-03" db="EMBL/GenBank/DDBJ databases">
        <title>Genomic Encyclopedia of Type Strains, Phase IV (KMG-IV): sequencing the most valuable type-strain genomes for metagenomic binning, comparative biology and taxonomic classification.</title>
        <authorList>
            <person name="Goeker M."/>
        </authorList>
    </citation>
    <scope>NUCLEOTIDE SEQUENCE [LARGE SCALE GENOMIC DNA]</scope>
    <source>
        <strain evidence="16 17">DSM 24591</strain>
    </source>
</reference>
<dbReference type="SMART" id="SM00493">
    <property type="entry name" value="TOPRIM"/>
    <property type="match status" value="1"/>
</dbReference>
<evidence type="ECO:0000256" key="3">
    <source>
        <dbReference type="ARBA" id="ARBA00012891"/>
    </source>
</evidence>
<feature type="compositionally biased region" description="Low complexity" evidence="13">
    <location>
        <begin position="903"/>
        <end position="912"/>
    </location>
</feature>
<dbReference type="InterPro" id="IPR025589">
    <property type="entry name" value="Toprim_C_rpt"/>
</dbReference>
<evidence type="ECO:0000256" key="5">
    <source>
        <dbReference type="ARBA" id="ARBA00022842"/>
    </source>
</evidence>
<evidence type="ECO:0000256" key="9">
    <source>
        <dbReference type="ARBA" id="ARBA00030003"/>
    </source>
</evidence>
<dbReference type="InterPro" id="IPR013497">
    <property type="entry name" value="Topo_IA_cen"/>
</dbReference>
<comment type="similarity">
    <text evidence="2">Belongs to the type IA topoisomerase family.</text>
</comment>
<dbReference type="SUPFAM" id="SSF56712">
    <property type="entry name" value="Prokaryotic type I DNA topoisomerase"/>
    <property type="match status" value="1"/>
</dbReference>
<dbReference type="InterPro" id="IPR023406">
    <property type="entry name" value="Topo_IA_AS"/>
</dbReference>
<dbReference type="AlphaFoldDB" id="A0A4R3M3C0"/>
<dbReference type="PROSITE" id="PS52039">
    <property type="entry name" value="TOPO_IA_2"/>
    <property type="match status" value="1"/>
</dbReference>
<dbReference type="Pfam" id="PF13342">
    <property type="entry name" value="Toprim_Crpt"/>
    <property type="match status" value="2"/>
</dbReference>
<dbReference type="SMART" id="SM00436">
    <property type="entry name" value="TOP1Bc"/>
    <property type="match status" value="1"/>
</dbReference>
<dbReference type="InterPro" id="IPR003602">
    <property type="entry name" value="Topo_IA_DNA-bd_dom"/>
</dbReference>
<dbReference type="Gene3D" id="1.10.460.10">
    <property type="entry name" value="Topoisomerase I, domain 2"/>
    <property type="match status" value="1"/>
</dbReference>
<organism evidence="16 17">
    <name type="scientific">Paralcaligenes ureilyticus</name>
    <dbReference type="NCBI Taxonomy" id="627131"/>
    <lineage>
        <taxon>Bacteria</taxon>
        <taxon>Pseudomonadati</taxon>
        <taxon>Pseudomonadota</taxon>
        <taxon>Betaproteobacteria</taxon>
        <taxon>Burkholderiales</taxon>
        <taxon>Alcaligenaceae</taxon>
        <taxon>Paralcaligenes</taxon>
    </lineage>
</organism>
<evidence type="ECO:0000256" key="10">
    <source>
        <dbReference type="ARBA" id="ARBA00031985"/>
    </source>
</evidence>
<protein>
    <recommendedName>
        <fullName evidence="3">DNA topoisomerase</fullName>
        <ecNumber evidence="3">5.6.2.1</ecNumber>
    </recommendedName>
    <alternativeName>
        <fullName evidence="12">Omega-protein</fullName>
    </alternativeName>
    <alternativeName>
        <fullName evidence="11">Relaxing enzyme</fullName>
    </alternativeName>
    <alternativeName>
        <fullName evidence="9">Swivelase</fullName>
    </alternativeName>
    <alternativeName>
        <fullName evidence="10">Untwisting enzyme</fullName>
    </alternativeName>
</protein>
<proteinExistence type="inferred from homology"/>
<evidence type="ECO:0000259" key="14">
    <source>
        <dbReference type="PROSITE" id="PS50880"/>
    </source>
</evidence>
<dbReference type="Gene3D" id="2.70.20.10">
    <property type="entry name" value="Topoisomerase I, domain 3"/>
    <property type="match status" value="1"/>
</dbReference>
<dbReference type="CDD" id="cd00186">
    <property type="entry name" value="TOP1Ac"/>
    <property type="match status" value="1"/>
</dbReference>
<keyword evidence="6" id="KW-0799">Topoisomerase</keyword>
<dbReference type="GO" id="GO:0003677">
    <property type="term" value="F:DNA binding"/>
    <property type="evidence" value="ECO:0007669"/>
    <property type="project" value="UniProtKB-KW"/>
</dbReference>
<dbReference type="NCBIfam" id="NF005829">
    <property type="entry name" value="PRK07726.1"/>
    <property type="match status" value="1"/>
</dbReference>
<dbReference type="GO" id="GO:0046872">
    <property type="term" value="F:metal ion binding"/>
    <property type="evidence" value="ECO:0007669"/>
    <property type="project" value="UniProtKB-KW"/>
</dbReference>
<evidence type="ECO:0000256" key="2">
    <source>
        <dbReference type="ARBA" id="ARBA00009446"/>
    </source>
</evidence>
<feature type="domain" description="Toprim" evidence="14">
    <location>
        <begin position="3"/>
        <end position="135"/>
    </location>
</feature>
<dbReference type="GO" id="GO:0003917">
    <property type="term" value="F:DNA topoisomerase type I (single strand cut, ATP-independent) activity"/>
    <property type="evidence" value="ECO:0007669"/>
    <property type="project" value="UniProtKB-EC"/>
</dbReference>
<dbReference type="PROSITE" id="PS50880">
    <property type="entry name" value="TOPRIM"/>
    <property type="match status" value="1"/>
</dbReference>
<evidence type="ECO:0000256" key="7">
    <source>
        <dbReference type="ARBA" id="ARBA00023125"/>
    </source>
</evidence>
<dbReference type="InterPro" id="IPR000380">
    <property type="entry name" value="Topo_IA"/>
</dbReference>
<evidence type="ECO:0000256" key="6">
    <source>
        <dbReference type="ARBA" id="ARBA00023029"/>
    </source>
</evidence>
<dbReference type="PANTHER" id="PTHR11390:SF21">
    <property type="entry name" value="DNA TOPOISOMERASE 3-ALPHA"/>
    <property type="match status" value="1"/>
</dbReference>
<evidence type="ECO:0000313" key="16">
    <source>
        <dbReference type="EMBL" id="TCT05787.1"/>
    </source>
</evidence>
<dbReference type="InterPro" id="IPR005738">
    <property type="entry name" value="TopoIII"/>
</dbReference>
<evidence type="ECO:0000256" key="11">
    <source>
        <dbReference type="ARBA" id="ARBA00032235"/>
    </source>
</evidence>
<dbReference type="InterPro" id="IPR013824">
    <property type="entry name" value="Topo_IA_cen_sub1"/>
</dbReference>
<gene>
    <name evidence="16" type="ORF">EDC26_10975</name>
</gene>
<keyword evidence="8 16" id="KW-0413">Isomerase</keyword>
<dbReference type="InterPro" id="IPR013825">
    <property type="entry name" value="Topo_IA_cen_sub2"/>
</dbReference>
<sequence length="927" mass="102254">MNKTLIIAEKPSVALDISRALGGFTRDGDYFESEQFVLSSSVGHLLSLVAPNDPVRGKWSFAHLPVIPPQFELGPTDKRSAERLKLLVRLLKRKDVHAVINACDAGREGELIFRYIVQYSGVKKPIQRLWLRSMTQSAIREAFANLRDDEDLKPLEAAARSRAEADWLVGINGTRAMTAFNSKDGGFFKTPVGRVQTPTLAIVAEREDRIRAFVPRAYWEVHATFVAAAGFYTGRWFDPKFAKDETDPEQRDARLWSQTAARTIVAACRDQPGRVSEESKPSTQLSPALFDLTSLQREANSRFGFSAKTTLSLAQTLYERHKALTYPRTDSRYLPDDYLQTVRQTMQALSEGGSAAAASVRPFASTVCKNEWVKLNRRIFDSKKVSDHFAIIPTLQIPRDLSDAEGKIYELITRRFLAVFFPAAEFHLTTRITQVSGHHFKTEGKVLVKPGWLAIYGREAQGDEANLIAVAQGETVKTDEIEAKELVTKPPAHYNEATLLSAMEGAGKLVDDEALREAMSERGLGTPATRAAIIEGLLNEGYLRREGRDLIASAKTRQLMTLLSGLGVNELTSPELTGEWEHRLKQIEHRELDREAFMREIAQMTQVIVKRAKEYERDTVPGDYATLSTPCPKCGAVVKENYRRYACTSCDFSIGKHPGGRTFEIAEVEELLSKRTLGPLPGFISKMGRPFAALLRITDEYKLEFDFGQNDEKDSEPVDFSAQSSLGACPKCGNHVYEHGMNYVCEKSVGPEKSCDFRSGKMILQQEISPEQIRKLLTEGKTDLLAGFVSSRTNRKFKAFLVKQDSGKIGFEFEPRAEKPGRKTAAKTATKPAAKTAGKAGTKRATKAAGDTVSDTDQAKAGTANGKKAATKTAVKKTAGKATKTTRKTAAKTAKTGARKTAGKTTAKKTVAQTEGSSAAAEDDPPF</sequence>
<dbReference type="Gene3D" id="1.10.290.10">
    <property type="entry name" value="Topoisomerase I, domain 4"/>
    <property type="match status" value="1"/>
</dbReference>
<keyword evidence="4" id="KW-0479">Metal-binding</keyword>
<evidence type="ECO:0000256" key="8">
    <source>
        <dbReference type="ARBA" id="ARBA00023235"/>
    </source>
</evidence>
<dbReference type="PANTHER" id="PTHR11390">
    <property type="entry name" value="PROKARYOTIC DNA TOPOISOMERASE"/>
    <property type="match status" value="1"/>
</dbReference>
<dbReference type="EC" id="5.6.2.1" evidence="3"/>
<dbReference type="NCBIfam" id="NF006032">
    <property type="entry name" value="PRK08173.1"/>
    <property type="match status" value="1"/>
</dbReference>
<evidence type="ECO:0000256" key="13">
    <source>
        <dbReference type="SAM" id="MobiDB-lite"/>
    </source>
</evidence>
<dbReference type="InterPro" id="IPR013826">
    <property type="entry name" value="Topo_IA_cen_sub3"/>
</dbReference>
<name>A0A4R3M3C0_9BURK</name>
<dbReference type="RefSeq" id="WP_132583171.1">
    <property type="nucleotide sequence ID" value="NZ_SMAJ01000009.1"/>
</dbReference>
<dbReference type="Proteomes" id="UP000295525">
    <property type="component" value="Unassembled WGS sequence"/>
</dbReference>
<feature type="domain" description="Topo IA-type catalytic" evidence="15">
    <location>
        <begin position="152"/>
        <end position="609"/>
    </location>
</feature>
<comment type="catalytic activity">
    <reaction evidence="1">
        <text>ATP-independent breakage of single-stranded DNA, followed by passage and rejoining.</text>
        <dbReference type="EC" id="5.6.2.1"/>
    </reaction>
</comment>
<feature type="compositionally biased region" description="Basic residues" evidence="13">
    <location>
        <begin position="874"/>
        <end position="890"/>
    </location>
</feature>
<accession>A0A4R3M3C0</accession>
<dbReference type="InterPro" id="IPR034144">
    <property type="entry name" value="TOPRIM_TopoIII"/>
</dbReference>
<feature type="region of interest" description="Disordered" evidence="13">
    <location>
        <begin position="813"/>
        <end position="927"/>
    </location>
</feature>
<dbReference type="InterPro" id="IPR006171">
    <property type="entry name" value="TOPRIM_dom"/>
</dbReference>
<evidence type="ECO:0000256" key="12">
    <source>
        <dbReference type="ARBA" id="ARBA00032877"/>
    </source>
</evidence>
<evidence type="ECO:0000256" key="1">
    <source>
        <dbReference type="ARBA" id="ARBA00000213"/>
    </source>
</evidence>
<dbReference type="Pfam" id="PF01131">
    <property type="entry name" value="Topoisom_bac"/>
    <property type="match status" value="1"/>
</dbReference>
<dbReference type="GO" id="GO:0043597">
    <property type="term" value="C:cytoplasmic replication fork"/>
    <property type="evidence" value="ECO:0007669"/>
    <property type="project" value="TreeGrafter"/>
</dbReference>
<dbReference type="GO" id="GO:0006265">
    <property type="term" value="P:DNA topological change"/>
    <property type="evidence" value="ECO:0007669"/>
    <property type="project" value="InterPro"/>
</dbReference>
<dbReference type="PROSITE" id="PS00396">
    <property type="entry name" value="TOPO_IA_1"/>
    <property type="match status" value="1"/>
</dbReference>
<dbReference type="OrthoDB" id="9803554at2"/>
<feature type="compositionally biased region" description="Low complexity" evidence="13">
    <location>
        <begin position="826"/>
        <end position="840"/>
    </location>
</feature>
<dbReference type="GO" id="GO:0006310">
    <property type="term" value="P:DNA recombination"/>
    <property type="evidence" value="ECO:0007669"/>
    <property type="project" value="TreeGrafter"/>
</dbReference>